<keyword evidence="3 6" id="KW-1133">Transmembrane helix</keyword>
<comment type="subcellular location">
    <subcellularLocation>
        <location evidence="1">Mitochondrion membrane</location>
        <topology evidence="1">Multi-pass membrane protein</topology>
    </subcellularLocation>
</comment>
<sequence length="226" mass="25549">MDISRSSQYIIRDAQQQDTLKNIAPRYEAIAEQYRIIRNWRPRSDVWPLTTGRAILVSVASLTGVYINYRFRAKLKLRDYGALPTMLGLAVTPAVATGLSHTEFILNKLLSLEISCPLCLETRSALAQTCTGLFLPLIMAPVANFQIAAGSGVYNVPHITDVRKTFGTILSAYQPLFPKIAMIFVFQSLLAGFITYLEIRSFLRIIDIQYLMQEEKKQNLKQKDDL</sequence>
<proteinExistence type="predicted"/>
<evidence type="ECO:0000313" key="7">
    <source>
        <dbReference type="EMBL" id="TGZ39029.1"/>
    </source>
</evidence>
<name>A0A4S2JWP6_9HYME</name>
<evidence type="ECO:0000256" key="2">
    <source>
        <dbReference type="ARBA" id="ARBA00022692"/>
    </source>
</evidence>
<reference evidence="7 8" key="1">
    <citation type="journal article" date="2019" name="Philos. Trans. R. Soc. Lond., B, Biol. Sci.">
        <title>Ant behaviour and brain gene expression of defending hosts depend on the ecological success of the intruding social parasite.</title>
        <authorList>
            <person name="Kaur R."/>
            <person name="Stoldt M."/>
            <person name="Jongepier E."/>
            <person name="Feldmeyer B."/>
            <person name="Menzel F."/>
            <person name="Bornberg-Bauer E."/>
            <person name="Foitzik S."/>
        </authorList>
    </citation>
    <scope>NUCLEOTIDE SEQUENCE [LARGE SCALE GENOMIC DNA]</scope>
    <source>
        <tissue evidence="7">Whole body</tissue>
    </source>
</reference>
<accession>A0A4S2JWP6</accession>
<dbReference type="EMBL" id="QBLH01003331">
    <property type="protein sequence ID" value="TGZ39029.1"/>
    <property type="molecule type" value="Genomic_DNA"/>
</dbReference>
<evidence type="ECO:0000256" key="5">
    <source>
        <dbReference type="ARBA" id="ARBA00023136"/>
    </source>
</evidence>
<evidence type="ECO:0008006" key="9">
    <source>
        <dbReference type="Google" id="ProtNLM"/>
    </source>
</evidence>
<evidence type="ECO:0000256" key="1">
    <source>
        <dbReference type="ARBA" id="ARBA00004225"/>
    </source>
</evidence>
<dbReference type="PANTHER" id="PTHR16296">
    <property type="entry name" value="UNCHARACTERIZED HYPOTHALAMUS PROTEIN HT007"/>
    <property type="match status" value="1"/>
</dbReference>
<keyword evidence="2 6" id="KW-0812">Transmembrane</keyword>
<keyword evidence="8" id="KW-1185">Reference proteome</keyword>
<evidence type="ECO:0000256" key="4">
    <source>
        <dbReference type="ARBA" id="ARBA00023128"/>
    </source>
</evidence>
<dbReference type="Pfam" id="PF07114">
    <property type="entry name" value="TMEM126"/>
    <property type="match status" value="1"/>
</dbReference>
<evidence type="ECO:0000256" key="3">
    <source>
        <dbReference type="ARBA" id="ARBA00022989"/>
    </source>
</evidence>
<dbReference type="InterPro" id="IPR009801">
    <property type="entry name" value="TMEM126"/>
</dbReference>
<dbReference type="STRING" id="300112.A0A4S2JWP6"/>
<feature type="transmembrane region" description="Helical" evidence="6">
    <location>
        <begin position="176"/>
        <end position="197"/>
    </location>
</feature>
<gene>
    <name evidence="7" type="ORF">DBV15_02333</name>
</gene>
<dbReference type="GO" id="GO:0032981">
    <property type="term" value="P:mitochondrial respiratory chain complex I assembly"/>
    <property type="evidence" value="ECO:0007669"/>
    <property type="project" value="TreeGrafter"/>
</dbReference>
<protein>
    <recommendedName>
        <fullName evidence="9">Transmembrane protein</fullName>
    </recommendedName>
</protein>
<keyword evidence="5 6" id="KW-0472">Membrane</keyword>
<evidence type="ECO:0000256" key="6">
    <source>
        <dbReference type="SAM" id="Phobius"/>
    </source>
</evidence>
<dbReference type="Proteomes" id="UP000310200">
    <property type="component" value="Unassembled WGS sequence"/>
</dbReference>
<comment type="caution">
    <text evidence="7">The sequence shown here is derived from an EMBL/GenBank/DDBJ whole genome shotgun (WGS) entry which is preliminary data.</text>
</comment>
<dbReference type="PANTHER" id="PTHR16296:SF2">
    <property type="entry name" value="TRANSMEMBRANE PROTEIN 126A"/>
    <property type="match status" value="1"/>
</dbReference>
<feature type="transmembrane region" description="Helical" evidence="6">
    <location>
        <begin position="50"/>
        <end position="69"/>
    </location>
</feature>
<organism evidence="7 8">
    <name type="scientific">Temnothorax longispinosus</name>
    <dbReference type="NCBI Taxonomy" id="300112"/>
    <lineage>
        <taxon>Eukaryota</taxon>
        <taxon>Metazoa</taxon>
        <taxon>Ecdysozoa</taxon>
        <taxon>Arthropoda</taxon>
        <taxon>Hexapoda</taxon>
        <taxon>Insecta</taxon>
        <taxon>Pterygota</taxon>
        <taxon>Neoptera</taxon>
        <taxon>Endopterygota</taxon>
        <taxon>Hymenoptera</taxon>
        <taxon>Apocrita</taxon>
        <taxon>Aculeata</taxon>
        <taxon>Formicoidea</taxon>
        <taxon>Formicidae</taxon>
        <taxon>Myrmicinae</taxon>
        <taxon>Temnothorax</taxon>
    </lineage>
</organism>
<dbReference type="AlphaFoldDB" id="A0A4S2JWP6"/>
<keyword evidence="4" id="KW-0496">Mitochondrion</keyword>
<feature type="transmembrane region" description="Helical" evidence="6">
    <location>
        <begin position="133"/>
        <end position="156"/>
    </location>
</feature>
<dbReference type="GO" id="GO:0031966">
    <property type="term" value="C:mitochondrial membrane"/>
    <property type="evidence" value="ECO:0007669"/>
    <property type="project" value="UniProtKB-SubCell"/>
</dbReference>
<evidence type="ECO:0000313" key="8">
    <source>
        <dbReference type="Proteomes" id="UP000310200"/>
    </source>
</evidence>